<comment type="similarity">
    <text evidence="1">Belongs to the NARF family.</text>
</comment>
<dbReference type="AlphaFoldDB" id="A0A9K3DBM1"/>
<comment type="caution">
    <text evidence="3">The sequence shown here is derived from an EMBL/GenBank/DDBJ whole genome shotgun (WGS) entry which is preliminary data.</text>
</comment>
<dbReference type="InterPro" id="IPR009016">
    <property type="entry name" value="Fe_hydrogenase"/>
</dbReference>
<reference evidence="3 4" key="1">
    <citation type="journal article" date="2018" name="PLoS ONE">
        <title>The draft genome of Kipferlia bialata reveals reductive genome evolution in fornicate parasites.</title>
        <authorList>
            <person name="Tanifuji G."/>
            <person name="Takabayashi S."/>
            <person name="Kume K."/>
            <person name="Takagi M."/>
            <person name="Nakayama T."/>
            <person name="Kamikawa R."/>
            <person name="Inagaki Y."/>
            <person name="Hashimoto T."/>
        </authorList>
    </citation>
    <scope>NUCLEOTIDE SEQUENCE [LARGE SCALE GENOMIC DNA]</scope>
    <source>
        <strain evidence="3">NY0173</strain>
    </source>
</reference>
<evidence type="ECO:0000259" key="2">
    <source>
        <dbReference type="Pfam" id="PF02906"/>
    </source>
</evidence>
<protein>
    <recommendedName>
        <fullName evidence="2">Iron hydrogenase large subunit C-terminal domain-containing protein</fullName>
    </recommendedName>
</protein>
<accession>A0A9K3DBM1</accession>
<sequence>VSHIERIYDAIAQGKILIAQTAPSVRVAVGEEVGMAPGSVTTGKMVAALRQLGFKYVLDTNFTADLTIMEEGSELLARLGAFWADEKRQQVHHFPMITSCCPAWINYVEQEAPDFIPNLSSCKSPQ</sequence>
<evidence type="ECO:0000313" key="3">
    <source>
        <dbReference type="EMBL" id="GIQ92491.1"/>
    </source>
</evidence>
<name>A0A9K3DBM1_9EUKA</name>
<evidence type="ECO:0000256" key="1">
    <source>
        <dbReference type="ARBA" id="ARBA00006596"/>
    </source>
</evidence>
<dbReference type="Pfam" id="PF02906">
    <property type="entry name" value="Fe_hyd_lg_C"/>
    <property type="match status" value="1"/>
</dbReference>
<dbReference type="OrthoDB" id="10253113at2759"/>
<dbReference type="EMBL" id="BDIP01009833">
    <property type="protein sequence ID" value="GIQ92491.1"/>
    <property type="molecule type" value="Genomic_DNA"/>
</dbReference>
<dbReference type="PANTHER" id="PTHR11615">
    <property type="entry name" value="NITRATE, FORMATE, IRON DEHYDROGENASE"/>
    <property type="match status" value="1"/>
</dbReference>
<gene>
    <name evidence="3" type="ORF">KIPB_016293</name>
</gene>
<keyword evidence="4" id="KW-1185">Reference proteome</keyword>
<evidence type="ECO:0000313" key="4">
    <source>
        <dbReference type="Proteomes" id="UP000265618"/>
    </source>
</evidence>
<feature type="domain" description="Iron hydrogenase large subunit C-terminal" evidence="2">
    <location>
        <begin position="15"/>
        <end position="126"/>
    </location>
</feature>
<dbReference type="InterPro" id="IPR004108">
    <property type="entry name" value="Fe_hydrogenase_lsu_C"/>
</dbReference>
<dbReference type="Gene3D" id="3.40.50.1780">
    <property type="match status" value="1"/>
</dbReference>
<feature type="non-terminal residue" evidence="3">
    <location>
        <position position="1"/>
    </location>
</feature>
<organism evidence="3 4">
    <name type="scientific">Kipferlia bialata</name>
    <dbReference type="NCBI Taxonomy" id="797122"/>
    <lineage>
        <taxon>Eukaryota</taxon>
        <taxon>Metamonada</taxon>
        <taxon>Carpediemonas-like organisms</taxon>
        <taxon>Kipferlia</taxon>
    </lineage>
</organism>
<dbReference type="InterPro" id="IPR050340">
    <property type="entry name" value="Cytosolic_Fe-S_CAF"/>
</dbReference>
<proteinExistence type="inferred from homology"/>
<feature type="non-terminal residue" evidence="3">
    <location>
        <position position="126"/>
    </location>
</feature>
<dbReference type="Proteomes" id="UP000265618">
    <property type="component" value="Unassembled WGS sequence"/>
</dbReference>
<dbReference type="SUPFAM" id="SSF53920">
    <property type="entry name" value="Fe-only hydrogenase"/>
    <property type="match status" value="1"/>
</dbReference>